<feature type="transmembrane region" description="Helical" evidence="9">
    <location>
        <begin position="1312"/>
        <end position="1330"/>
    </location>
</feature>
<evidence type="ECO:0000256" key="4">
    <source>
        <dbReference type="ARBA" id="ARBA00022737"/>
    </source>
</evidence>
<feature type="transmembrane region" description="Helical" evidence="9">
    <location>
        <begin position="321"/>
        <end position="343"/>
    </location>
</feature>
<evidence type="ECO:0000256" key="5">
    <source>
        <dbReference type="ARBA" id="ARBA00022741"/>
    </source>
</evidence>
<evidence type="ECO:0000256" key="9">
    <source>
        <dbReference type="SAM" id="Phobius"/>
    </source>
</evidence>
<reference evidence="11" key="1">
    <citation type="submission" date="2010-02" db="EMBL/GenBank/DDBJ databases">
        <title>Cloning of the cDNA for an ABC trasporter in the bivalve mollusc Pecten maximus.</title>
        <authorList>
            <person name="Pazos A.J."/>
            <person name="Mauriz O."/>
            <person name="Saout C."/>
            <person name="Abad M."/>
            <person name="Perez-Paralle L."/>
            <person name="Sanchez J.L."/>
        </authorList>
    </citation>
    <scope>NUCLEOTIDE SEQUENCE</scope>
    <source>
        <tissue evidence="11">Ovary</tissue>
    </source>
</reference>
<feature type="transmembrane region" description="Helical" evidence="9">
    <location>
        <begin position="23"/>
        <end position="46"/>
    </location>
</feature>
<feature type="transmembrane region" description="Helical" evidence="9">
    <location>
        <begin position="238"/>
        <end position="258"/>
    </location>
</feature>
<evidence type="ECO:0000259" key="10">
    <source>
        <dbReference type="PROSITE" id="PS50893"/>
    </source>
</evidence>
<dbReference type="InterPro" id="IPR027417">
    <property type="entry name" value="P-loop_NTPase"/>
</dbReference>
<accession>Q2WEC5</accession>
<dbReference type="GO" id="GO:0005319">
    <property type="term" value="F:lipid transporter activity"/>
    <property type="evidence" value="ECO:0007669"/>
    <property type="project" value="TreeGrafter"/>
</dbReference>
<dbReference type="InterPro" id="IPR003439">
    <property type="entry name" value="ABC_transporter-like_ATP-bd"/>
</dbReference>
<sequence length="1721" mass="191278">MGKAGEFLLLTWKNWTIQKRKKAVTVFEILLPVGFAALLVVIRSIVKVEAINTSTIWPSFPLVENVTNMAPPGKTEILFAPNQTAIIDLMGNLSQLVGPKFTVRGYLSAEELHDYHAKNGKSVWAAVAFDESADYRTSLPQNVLYDLSVSRLKDGDRWRTANTYPFFRTPWFRNEDANGGEPNYQDTGFLLLQYLVDRVVIDHHAPGNDLPTYDLKMQRMPFPPVVKDFLLPTLQTNLPLFLMLGFILSSLQTIKNILYEKERRLKEAMKLMGLSSTVYWLSWFFKAFVYLAIACAIYTILFAVKIGDKGSVLNNSDPSLVFVFLICYSSSIISFCFMMSTFFNKANTGANAGGILYFLLYFPYFFLTNYYETMTRGEKMATCLIFNTGMALGVNTIGIYEGTGDGARWTNFHQPATVDDNFSLLDAMIMLLVDTALYLLVTWYVDNVHPGEYGVPKPWYFPVSKTYWCGVTPTADNYNHEEPPSVTNPEKFERDPTDLRVGIKISNLRKVFGSGTGKKVAVANTTLNMYDGQITALLGHNGAGKTTTMSMLTGFIPATNGTATVNGYDICTDIQHVRQSLGMCPQHNILFDTLTVQEHLEFFAKLKGCESSMVRQEVDEMIKILELEPKRDSFSVTLSGGQKRKLSVGIALISGSKVVILDEPTSGMDPAARRQIWDILQKFRHGRTIVLSTHFMDEADLLGDRIAIMADGVVKCCGSSLFLKKLYGAGYHLVVVKTKDCDVGKLTSTIQTLIPAATLESHISAELSYLLPFDQSAKFEELFEDIEKKSVELGISSFGTSATTMEEVFLKVGESAEQDEDGNSTEASPLPNGVMNPSFDFKVAENGYSSAKQMVVSAGADNLKSMPTDNGPSVDRFVELNLNLMKNTGVLLSAQQFYGMFVKKAIHFWRNRIVTLVQLLIPVAFTIMALTVAETVPKPGKEPSLPLNLIAFGSSSVAPYRSDIATSNISAVYKASFTRYQTKEFVSTSNFIDALLVDAKDIGTATFNKRYIVGADFTYFVSNSTLKVTSFFNGEPFHSPAITVAYTMNAILQFFTDGQHSITTNNAPFEETLDANSRAVAGATLGTGFTVAFTILFGMAFLSTSFIIFLIKERANGAKHLQKVSGVSNIAYWASSFSWDIINYLLPVLCIMAVFAAFGTEAYSNGGRLGYVFILFFIYGTACLPFVYLLHYLFDVPATGMVVVTMLNIVTGLATTMAVFVLRFPFLGTLDVSNALDWAFSSVIPHYCLGLGLMNIYTNYEYIKTCNSIDYKLTCLIPKLNENPCCIDTCGDNCFAFTEEYLSWESPGIGKYLIFMVIQTVVYFFLIFLVESGLLNQLFYFLTCKTDNSVGSSMVALEEQDYGEGEEDNDVRDERRRINNTSLDNLMKSDSLIIKNLSRTYGNLKAVRNISVGVSPQECFGLLGQNGAGKTSTFKMLTGDQIVSSGNAYVNSYSIQSDIRRVQQNLGYCPQFDALIDQMTGRETLTMYARLRGVEEHQIKAVVNELLDIMTLRQYADKNCAFYSGGNKRKLSTAMALIGDPPFVLLDEPTTGMDPGARRTLWNVLSKIRASGRTLVLTSHSMEECDALCTKIVIMVNGKFVCLGSPQHLKNKFGHGYTLIVRLGSGDDGKAVSGDGLKNYIIQTFQNANIFDGHQGYLHFQIPDADVPLARVFGAMERAKTQFNIEDYSVHQTTLEQVFLTFTRHQTPPKEKKKQKKCFCC</sequence>
<dbReference type="GO" id="GO:0016020">
    <property type="term" value="C:membrane"/>
    <property type="evidence" value="ECO:0007669"/>
    <property type="project" value="UniProtKB-SubCell"/>
</dbReference>
<dbReference type="PROSITE" id="PS50893">
    <property type="entry name" value="ABC_TRANSPORTER_2"/>
    <property type="match status" value="2"/>
</dbReference>
<evidence type="ECO:0000256" key="1">
    <source>
        <dbReference type="ARBA" id="ARBA00004141"/>
    </source>
</evidence>
<dbReference type="InterPro" id="IPR026082">
    <property type="entry name" value="ABCA"/>
</dbReference>
<keyword evidence="3 9" id="KW-0812">Transmembrane</keyword>
<dbReference type="FunFam" id="3.40.50.300:FF:000327">
    <property type="entry name" value="ATP-binding cassette sub-family A member 3"/>
    <property type="match status" value="1"/>
</dbReference>
<dbReference type="InterPro" id="IPR003593">
    <property type="entry name" value="AAA+_ATPase"/>
</dbReference>
<dbReference type="InterPro" id="IPR056264">
    <property type="entry name" value="R2_ABCA1-4-like"/>
</dbReference>
<dbReference type="GO" id="GO:0005524">
    <property type="term" value="F:ATP binding"/>
    <property type="evidence" value="ECO:0007669"/>
    <property type="project" value="UniProtKB-KW"/>
</dbReference>
<feature type="domain" description="ABC transporter" evidence="10">
    <location>
        <begin position="1392"/>
        <end position="1622"/>
    </location>
</feature>
<dbReference type="CDD" id="cd03263">
    <property type="entry name" value="ABC_subfamily_A"/>
    <property type="match status" value="2"/>
</dbReference>
<dbReference type="PANTHER" id="PTHR19229">
    <property type="entry name" value="ATP-BINDING CASSETTE TRANSPORTER SUBFAMILY A ABCA"/>
    <property type="match status" value="1"/>
</dbReference>
<dbReference type="Pfam" id="PF00005">
    <property type="entry name" value="ABC_tran"/>
    <property type="match status" value="2"/>
</dbReference>
<organism evidence="11">
    <name type="scientific">Pecten maximus</name>
    <name type="common">King scallop</name>
    <name type="synonym">Pilgrim's clam</name>
    <dbReference type="NCBI Taxonomy" id="6579"/>
    <lineage>
        <taxon>Eukaryota</taxon>
        <taxon>Metazoa</taxon>
        <taxon>Spiralia</taxon>
        <taxon>Lophotrochozoa</taxon>
        <taxon>Mollusca</taxon>
        <taxon>Bivalvia</taxon>
        <taxon>Autobranchia</taxon>
        <taxon>Pteriomorphia</taxon>
        <taxon>Pectinida</taxon>
        <taxon>Pectinoidea</taxon>
        <taxon>Pectinidae</taxon>
        <taxon>Pecten</taxon>
    </lineage>
</organism>
<feature type="transmembrane region" description="Helical" evidence="9">
    <location>
        <begin position="1132"/>
        <end position="1158"/>
    </location>
</feature>
<dbReference type="PANTHER" id="PTHR19229:SF250">
    <property type="entry name" value="ABC TRANSPORTER DOMAIN-CONTAINING PROTEIN-RELATED"/>
    <property type="match status" value="1"/>
</dbReference>
<evidence type="ECO:0000256" key="7">
    <source>
        <dbReference type="ARBA" id="ARBA00022989"/>
    </source>
</evidence>
<dbReference type="SUPFAM" id="SSF52540">
    <property type="entry name" value="P-loop containing nucleoside triphosphate hydrolases"/>
    <property type="match status" value="2"/>
</dbReference>
<evidence type="ECO:0000313" key="11">
    <source>
        <dbReference type="EMBL" id="CAH59462.2"/>
    </source>
</evidence>
<dbReference type="FunFam" id="3.40.50.300:FF:000298">
    <property type="entry name" value="ATP-binding cassette sub-family A member 12"/>
    <property type="match status" value="1"/>
</dbReference>
<evidence type="ECO:0000256" key="6">
    <source>
        <dbReference type="ARBA" id="ARBA00022840"/>
    </source>
</evidence>
<keyword evidence="8 9" id="KW-0472">Membrane</keyword>
<proteinExistence type="evidence at transcript level"/>
<dbReference type="EMBL" id="AJ844280">
    <property type="protein sequence ID" value="CAH59462.2"/>
    <property type="molecule type" value="mRNA"/>
</dbReference>
<evidence type="ECO:0000256" key="3">
    <source>
        <dbReference type="ARBA" id="ARBA00022692"/>
    </source>
</evidence>
<dbReference type="Pfam" id="PF12698">
    <property type="entry name" value="ABC2_membrane_3"/>
    <property type="match status" value="2"/>
</dbReference>
<feature type="transmembrane region" description="Helical" evidence="9">
    <location>
        <begin position="1089"/>
        <end position="1111"/>
    </location>
</feature>
<feature type="domain" description="ABC transporter" evidence="10">
    <location>
        <begin position="503"/>
        <end position="736"/>
    </location>
</feature>
<feature type="transmembrane region" description="Helical" evidence="9">
    <location>
        <begin position="278"/>
        <end position="301"/>
    </location>
</feature>
<dbReference type="PROSITE" id="PS00211">
    <property type="entry name" value="ABC_TRANSPORTER_1"/>
    <property type="match status" value="1"/>
</dbReference>
<dbReference type="OrthoDB" id="6512918at2759"/>
<keyword evidence="6 11" id="KW-0067">ATP-binding</keyword>
<feature type="transmembrane region" description="Helical" evidence="9">
    <location>
        <begin position="1170"/>
        <end position="1190"/>
    </location>
</feature>
<name>Q2WEC5_PECMA</name>
<keyword evidence="7 9" id="KW-1133">Transmembrane helix</keyword>
<keyword evidence="5" id="KW-0547">Nucleotide-binding</keyword>
<dbReference type="InterPro" id="IPR013525">
    <property type="entry name" value="ABC2_TM"/>
</dbReference>
<dbReference type="GO" id="GO:0016887">
    <property type="term" value="F:ATP hydrolysis activity"/>
    <property type="evidence" value="ECO:0007669"/>
    <property type="project" value="InterPro"/>
</dbReference>
<evidence type="ECO:0000256" key="8">
    <source>
        <dbReference type="ARBA" id="ARBA00023136"/>
    </source>
</evidence>
<feature type="transmembrane region" description="Helical" evidence="9">
    <location>
        <begin position="1202"/>
        <end position="1226"/>
    </location>
</feature>
<protein>
    <submittedName>
        <fullName evidence="11">ATP-binding cassette transporter sub-family A</fullName>
    </submittedName>
</protein>
<keyword evidence="4" id="KW-0677">Repeat</keyword>
<dbReference type="GO" id="GO:0140359">
    <property type="term" value="F:ABC-type transporter activity"/>
    <property type="evidence" value="ECO:0007669"/>
    <property type="project" value="InterPro"/>
</dbReference>
<keyword evidence="2" id="KW-0813">Transport</keyword>
<feature type="transmembrane region" description="Helical" evidence="9">
    <location>
        <begin position="1238"/>
        <end position="1257"/>
    </location>
</feature>
<evidence type="ECO:0000256" key="2">
    <source>
        <dbReference type="ARBA" id="ARBA00022448"/>
    </source>
</evidence>
<dbReference type="Pfam" id="PF23321">
    <property type="entry name" value="R1_ABCA1"/>
    <property type="match status" value="1"/>
</dbReference>
<comment type="subcellular location">
    <subcellularLocation>
        <location evidence="1">Membrane</location>
        <topology evidence="1">Multi-pass membrane protein</topology>
    </subcellularLocation>
</comment>
<dbReference type="InterPro" id="IPR017871">
    <property type="entry name" value="ABC_transporter-like_CS"/>
</dbReference>
<dbReference type="SMART" id="SM00382">
    <property type="entry name" value="AAA"/>
    <property type="match status" value="2"/>
</dbReference>
<gene>
    <name evidence="11" type="primary">abca</name>
</gene>
<feature type="transmembrane region" description="Helical" evidence="9">
    <location>
        <begin position="355"/>
        <end position="371"/>
    </location>
</feature>
<dbReference type="Gene3D" id="3.40.50.300">
    <property type="entry name" value="P-loop containing nucleotide triphosphate hydrolases"/>
    <property type="match status" value="2"/>
</dbReference>